<evidence type="ECO:0000259" key="2">
    <source>
        <dbReference type="SMART" id="SM00858"/>
    </source>
</evidence>
<dbReference type="RefSeq" id="WP_107891924.1">
    <property type="nucleotide sequence ID" value="NZ_NHSI01000036.1"/>
</dbReference>
<dbReference type="AlphaFoldDB" id="A0A2T5BSD8"/>
<dbReference type="InterPro" id="IPR044144">
    <property type="entry name" value="SAF_UxaA/GarD"/>
</dbReference>
<feature type="domain" description="SAF" evidence="2">
    <location>
        <begin position="20"/>
        <end position="91"/>
    </location>
</feature>
<comment type="caution">
    <text evidence="3">The sequence shown here is derived from an EMBL/GenBank/DDBJ whole genome shotgun (WGS) entry which is preliminary data.</text>
</comment>
<evidence type="ECO:0000313" key="3">
    <source>
        <dbReference type="EMBL" id="PTN02262.1"/>
    </source>
</evidence>
<dbReference type="InterPro" id="IPR052172">
    <property type="entry name" value="UxaA_altronate/galactarate_dh"/>
</dbReference>
<sequence>MTATKRPAGNGRLLRLSEADNVLVATAPLAAGRAAINGGGEIDVLAPVTLGHKIASRPIEKGEKILKYGVPIGSATENIAPGAHVHVHNLQSDYTPTYALGETAWGDKDA</sequence>
<dbReference type="Gene3D" id="2.30.130.110">
    <property type="match status" value="1"/>
</dbReference>
<dbReference type="EMBL" id="QAAA01000007">
    <property type="protein sequence ID" value="PTN02262.1"/>
    <property type="molecule type" value="Genomic_DNA"/>
</dbReference>
<dbReference type="OrthoDB" id="9804574at2"/>
<protein>
    <submittedName>
        <fullName evidence="3">SAF domain-containing protein</fullName>
    </submittedName>
</protein>
<dbReference type="CDD" id="cd11613">
    <property type="entry name" value="SAF_AH_GD"/>
    <property type="match status" value="1"/>
</dbReference>
<reference evidence="3 4" key="1">
    <citation type="submission" date="2018-04" db="EMBL/GenBank/DDBJ databases">
        <title>Genomic Encyclopedia of Archaeal and Bacterial Type Strains, Phase II (KMG-II): from individual species to whole genera.</title>
        <authorList>
            <person name="Goeker M."/>
        </authorList>
    </citation>
    <scope>NUCLEOTIDE SEQUENCE [LARGE SCALE GENOMIC DNA]</scope>
    <source>
        <strain evidence="3 4">DSM 18064</strain>
    </source>
</reference>
<organism evidence="3 4">
    <name type="scientific">Rhodovulum imhoffii</name>
    <dbReference type="NCBI Taxonomy" id="365340"/>
    <lineage>
        <taxon>Bacteria</taxon>
        <taxon>Pseudomonadati</taxon>
        <taxon>Pseudomonadota</taxon>
        <taxon>Alphaproteobacteria</taxon>
        <taxon>Rhodobacterales</taxon>
        <taxon>Paracoccaceae</taxon>
        <taxon>Rhodovulum</taxon>
    </lineage>
</organism>
<accession>A0A2T5BSD8</accession>
<keyword evidence="4" id="KW-1185">Reference proteome</keyword>
<evidence type="ECO:0000313" key="4">
    <source>
        <dbReference type="Proteomes" id="UP000243859"/>
    </source>
</evidence>
<dbReference type="Proteomes" id="UP000243859">
    <property type="component" value="Unassembled WGS sequence"/>
</dbReference>
<dbReference type="PANTHER" id="PTHR30536:SF5">
    <property type="entry name" value="ALTRONATE DEHYDRATASE"/>
    <property type="match status" value="1"/>
</dbReference>
<dbReference type="GO" id="GO:0016829">
    <property type="term" value="F:lyase activity"/>
    <property type="evidence" value="ECO:0007669"/>
    <property type="project" value="UniProtKB-KW"/>
</dbReference>
<dbReference type="PANTHER" id="PTHR30536">
    <property type="entry name" value="ALTRONATE/GALACTARATE DEHYDRATASE"/>
    <property type="match status" value="1"/>
</dbReference>
<dbReference type="InterPro" id="IPR013974">
    <property type="entry name" value="SAF"/>
</dbReference>
<dbReference type="GO" id="GO:0019698">
    <property type="term" value="P:D-galacturonate catabolic process"/>
    <property type="evidence" value="ECO:0007669"/>
    <property type="project" value="TreeGrafter"/>
</dbReference>
<proteinExistence type="predicted"/>
<dbReference type="SMART" id="SM00858">
    <property type="entry name" value="SAF"/>
    <property type="match status" value="1"/>
</dbReference>
<dbReference type="Pfam" id="PF08666">
    <property type="entry name" value="SAF"/>
    <property type="match status" value="1"/>
</dbReference>
<name>A0A2T5BSD8_9RHOB</name>
<gene>
    <name evidence="3" type="ORF">C8N32_10728</name>
</gene>
<keyword evidence="1" id="KW-0456">Lyase</keyword>
<evidence type="ECO:0000256" key="1">
    <source>
        <dbReference type="ARBA" id="ARBA00023239"/>
    </source>
</evidence>